<dbReference type="EMBL" id="MSKW01000005">
    <property type="protein sequence ID" value="OLO79163.1"/>
    <property type="molecule type" value="Genomic_DNA"/>
</dbReference>
<sequence length="650" mass="70242">MIAAISEGGSGYGLMNYLVGPGRANEHENAHLVAGSDVIMRRWGAWDELSPAQGYEIARFVDQFMTETGVKPTGSRRAFNRDSNKREVIKEQVPCHIWHCSLSLKPEEAAQGDERWRMIANDFMDEMGFTGKDGKAPCRWVAVHHGASKAGGDHIHIMANIVREDGTRWNRWQDQPRAMRAANRIEHKYGLYVVEAREHTRGARADSAADLRAANRQGHKRTNREILEQRVRAAAVASTSEHDFLIRLRELGVKALPRFAKGTQDVVVGYRVGLHAKAGQRTQWYAGGKLARDLSLPRLRSRWPDTPVSAQQAVDAWRQAWRGMPPAQVSSRAEMAARVQALDTYAQALRGIDVTDPVALSDATRDVAGLLSAHALAATDPRAIEMLTRASRTAGRACQTHQRPAPAAGASEAVSLGARLALSAVINKHADPVVLVAQALALVEALADCYIAARQARTAAEMLASSRAALEAISTPTTVSDIEQLRAEAAYQALAGTAGEVQTGHHPAAAAHTQPEESVRQRELVTAGAQTSAAASSGGQGAHGMSETQIERIRNVVALAMPAGGAPRRPAPPPPQRVTSSPDSRGQADTTQAATGSPDGGRDIERVRRIYQNALSPTPPTAPARRRATGTPEQTPPRQHDPARRQGRRQ</sequence>
<evidence type="ECO:0000313" key="3">
    <source>
        <dbReference type="EMBL" id="OLO79163.1"/>
    </source>
</evidence>
<dbReference type="InterPro" id="IPR005094">
    <property type="entry name" value="Endonuclease_MobA/VirD2"/>
</dbReference>
<feature type="domain" description="MobA/VirD2-like nuclease" evidence="2">
    <location>
        <begin position="94"/>
        <end position="191"/>
    </location>
</feature>
<proteinExistence type="predicted"/>
<organism evidence="3 4">
    <name type="scientific">Actinomyces oris</name>
    <dbReference type="NCBI Taxonomy" id="544580"/>
    <lineage>
        <taxon>Bacteria</taxon>
        <taxon>Bacillati</taxon>
        <taxon>Actinomycetota</taxon>
        <taxon>Actinomycetes</taxon>
        <taxon>Actinomycetales</taxon>
        <taxon>Actinomycetaceae</taxon>
        <taxon>Actinomyces</taxon>
    </lineage>
</organism>
<evidence type="ECO:0000259" key="2">
    <source>
        <dbReference type="Pfam" id="PF03432"/>
    </source>
</evidence>
<accession>A0A1Q8XFQ2</accession>
<dbReference type="Proteomes" id="UP000186769">
    <property type="component" value="Unassembled WGS sequence"/>
</dbReference>
<feature type="region of interest" description="Disordered" evidence="1">
    <location>
        <begin position="502"/>
        <end position="546"/>
    </location>
</feature>
<feature type="compositionally biased region" description="Basic and acidic residues" evidence="1">
    <location>
        <begin position="514"/>
        <end position="523"/>
    </location>
</feature>
<gene>
    <name evidence="3" type="ORF">BKH15_02670</name>
</gene>
<name>A0A1Q8XFQ2_9ACTO</name>
<dbReference type="RefSeq" id="WP_075414103.1">
    <property type="nucleotide sequence ID" value="NZ_MSKW01000005.1"/>
</dbReference>
<feature type="compositionally biased region" description="Low complexity" evidence="1">
    <location>
        <begin position="526"/>
        <end position="537"/>
    </location>
</feature>
<evidence type="ECO:0000313" key="4">
    <source>
        <dbReference type="Proteomes" id="UP000186769"/>
    </source>
</evidence>
<protein>
    <recommendedName>
        <fullName evidence="2">MobA/VirD2-like nuclease domain-containing protein</fullName>
    </recommendedName>
</protein>
<feature type="compositionally biased region" description="Polar residues" evidence="1">
    <location>
        <begin position="577"/>
        <end position="595"/>
    </location>
</feature>
<dbReference type="Pfam" id="PF03432">
    <property type="entry name" value="Relaxase"/>
    <property type="match status" value="1"/>
</dbReference>
<reference evidence="3 4" key="1">
    <citation type="submission" date="2016-12" db="EMBL/GenBank/DDBJ databases">
        <title>Genomic comparison of strains in the 'Actinomyces naeslundii' group.</title>
        <authorList>
            <person name="Mughal S.R."/>
            <person name="Do T."/>
            <person name="Gilbert S.C."/>
            <person name="Witherden E.A."/>
            <person name="Didelot X."/>
            <person name="Beighton D."/>
        </authorList>
    </citation>
    <scope>NUCLEOTIDE SEQUENCE [LARGE SCALE GENOMIC DNA]</scope>
    <source>
        <strain evidence="3 4">G53E</strain>
    </source>
</reference>
<dbReference type="AlphaFoldDB" id="A0A1Q8XFQ2"/>
<comment type="caution">
    <text evidence="3">The sequence shown here is derived from an EMBL/GenBank/DDBJ whole genome shotgun (WGS) entry which is preliminary data.</text>
</comment>
<feature type="region of interest" description="Disordered" evidence="1">
    <location>
        <begin position="563"/>
        <end position="650"/>
    </location>
</feature>
<evidence type="ECO:0000256" key="1">
    <source>
        <dbReference type="SAM" id="MobiDB-lite"/>
    </source>
</evidence>